<evidence type="ECO:0000256" key="1">
    <source>
        <dbReference type="SAM" id="MobiDB-lite"/>
    </source>
</evidence>
<reference evidence="2" key="1">
    <citation type="submission" date="2020-03" db="EMBL/GenBank/DDBJ databases">
        <authorList>
            <person name="Weist P."/>
        </authorList>
    </citation>
    <scope>NUCLEOTIDE SEQUENCE</scope>
</reference>
<feature type="compositionally biased region" description="Low complexity" evidence="1">
    <location>
        <begin position="99"/>
        <end position="110"/>
    </location>
</feature>
<dbReference type="Proteomes" id="UP001153269">
    <property type="component" value="Unassembled WGS sequence"/>
</dbReference>
<proteinExistence type="predicted"/>
<comment type="caution">
    <text evidence="2">The sequence shown here is derived from an EMBL/GenBank/DDBJ whole genome shotgun (WGS) entry which is preliminary data.</text>
</comment>
<organism evidence="2 3">
    <name type="scientific">Pleuronectes platessa</name>
    <name type="common">European plaice</name>
    <dbReference type="NCBI Taxonomy" id="8262"/>
    <lineage>
        <taxon>Eukaryota</taxon>
        <taxon>Metazoa</taxon>
        <taxon>Chordata</taxon>
        <taxon>Craniata</taxon>
        <taxon>Vertebrata</taxon>
        <taxon>Euteleostomi</taxon>
        <taxon>Actinopterygii</taxon>
        <taxon>Neopterygii</taxon>
        <taxon>Teleostei</taxon>
        <taxon>Neoteleostei</taxon>
        <taxon>Acanthomorphata</taxon>
        <taxon>Carangaria</taxon>
        <taxon>Pleuronectiformes</taxon>
        <taxon>Pleuronectoidei</taxon>
        <taxon>Pleuronectidae</taxon>
        <taxon>Pleuronectes</taxon>
    </lineage>
</organism>
<keyword evidence="3" id="KW-1185">Reference proteome</keyword>
<feature type="compositionally biased region" description="Basic and acidic residues" evidence="1">
    <location>
        <begin position="221"/>
        <end position="234"/>
    </location>
</feature>
<gene>
    <name evidence="2" type="ORF">PLEPLA_LOCUS29849</name>
</gene>
<feature type="region of interest" description="Disordered" evidence="1">
    <location>
        <begin position="173"/>
        <end position="261"/>
    </location>
</feature>
<evidence type="ECO:0000313" key="2">
    <source>
        <dbReference type="EMBL" id="CAB1442152.1"/>
    </source>
</evidence>
<name>A0A9N7UYT6_PLEPL</name>
<dbReference type="AlphaFoldDB" id="A0A9N7UYT6"/>
<feature type="region of interest" description="Disordered" evidence="1">
    <location>
        <begin position="97"/>
        <end position="119"/>
    </location>
</feature>
<feature type="region of interest" description="Disordered" evidence="1">
    <location>
        <begin position="1"/>
        <end position="58"/>
    </location>
</feature>
<sequence>MSSGAGEKLPPAAYHRDPHRTGPGGAGARSSARKVKGQQKGGHSQTELPPLELISLMTGPGADVIPGEASGTETLGEKLRAQLRNPLAEEALLWRARHTQQSTAPTPSTPKGGPDSTPRRAVTWDRYEALQMPFQRTHSIHSSQKEHILHGAMLIHTTTTEGIRPGGLKEISQSATQAGAHHDSRSRPGWSSTPGARDGGHKDEYCGTHNSEDPDDSAPPQREEICTRQLEPLKKKTFIASTQTTEGSTKTTPWFWQFKSN</sequence>
<feature type="compositionally biased region" description="Low complexity" evidence="1">
    <location>
        <begin position="242"/>
        <end position="252"/>
    </location>
</feature>
<evidence type="ECO:0000313" key="3">
    <source>
        <dbReference type="Proteomes" id="UP001153269"/>
    </source>
</evidence>
<dbReference type="EMBL" id="CADEAL010002780">
    <property type="protein sequence ID" value="CAB1442152.1"/>
    <property type="molecule type" value="Genomic_DNA"/>
</dbReference>
<protein>
    <submittedName>
        <fullName evidence="2">Uncharacterized protein</fullName>
    </submittedName>
</protein>
<feature type="compositionally biased region" description="Basic and acidic residues" evidence="1">
    <location>
        <begin position="198"/>
        <end position="212"/>
    </location>
</feature>
<accession>A0A9N7UYT6</accession>